<evidence type="ECO:0000313" key="9">
    <source>
        <dbReference type="EMBL" id="OMP09745.1"/>
    </source>
</evidence>
<evidence type="ECO:0000313" key="10">
    <source>
        <dbReference type="Proteomes" id="UP000187203"/>
    </source>
</evidence>
<feature type="transmembrane region" description="Helical" evidence="6">
    <location>
        <begin position="43"/>
        <end position="64"/>
    </location>
</feature>
<dbReference type="PANTHER" id="PTHR31218">
    <property type="entry name" value="WAT1-RELATED PROTEIN"/>
    <property type="match status" value="1"/>
</dbReference>
<dbReference type="InterPro" id="IPR030184">
    <property type="entry name" value="WAT1-related"/>
</dbReference>
<proteinExistence type="inferred from homology"/>
<feature type="domain" description="EamA" evidence="8">
    <location>
        <begin position="185"/>
        <end position="322"/>
    </location>
</feature>
<evidence type="ECO:0000256" key="4">
    <source>
        <dbReference type="ARBA" id="ARBA00022989"/>
    </source>
</evidence>
<feature type="transmembrane region" description="Helical" evidence="6">
    <location>
        <begin position="249"/>
        <end position="271"/>
    </location>
</feature>
<dbReference type="InterPro" id="IPR000620">
    <property type="entry name" value="EamA_dom"/>
</dbReference>
<evidence type="ECO:0000256" key="6">
    <source>
        <dbReference type="RuleBase" id="RU363077"/>
    </source>
</evidence>
<feature type="transmembrane region" description="Helical" evidence="6">
    <location>
        <begin position="278"/>
        <end position="298"/>
    </location>
</feature>
<dbReference type="EMBL" id="AWUE01012254">
    <property type="protein sequence ID" value="OMP09745.1"/>
    <property type="molecule type" value="Genomic_DNA"/>
</dbReference>
<dbReference type="Pfam" id="PF00892">
    <property type="entry name" value="EamA"/>
    <property type="match status" value="2"/>
</dbReference>
<gene>
    <name evidence="9" type="ORF">COLO4_05170</name>
</gene>
<keyword evidence="5 6" id="KW-0472">Membrane</keyword>
<keyword evidence="3 6" id="KW-0812">Transmembrane</keyword>
<name>A0A1R3KRM6_9ROSI</name>
<dbReference type="OrthoDB" id="1728340at2759"/>
<feature type="region of interest" description="Disordered" evidence="7">
    <location>
        <begin position="331"/>
        <end position="362"/>
    </location>
</feature>
<dbReference type="AlphaFoldDB" id="A0A1R3KRM6"/>
<feature type="transmembrane region" description="Helical" evidence="6">
    <location>
        <begin position="183"/>
        <end position="202"/>
    </location>
</feature>
<dbReference type="Proteomes" id="UP000187203">
    <property type="component" value="Unassembled WGS sequence"/>
</dbReference>
<feature type="transmembrane region" description="Helical" evidence="6">
    <location>
        <begin position="139"/>
        <end position="157"/>
    </location>
</feature>
<keyword evidence="4 6" id="KW-1133">Transmembrane helix</keyword>
<feature type="compositionally biased region" description="Basic and acidic residues" evidence="7">
    <location>
        <begin position="347"/>
        <end position="362"/>
    </location>
</feature>
<feature type="transmembrane region" description="Helical" evidence="6">
    <location>
        <begin position="76"/>
        <end position="99"/>
    </location>
</feature>
<keyword evidence="10" id="KW-1185">Reference proteome</keyword>
<dbReference type="GO" id="GO:0022857">
    <property type="term" value="F:transmembrane transporter activity"/>
    <property type="evidence" value="ECO:0007669"/>
    <property type="project" value="InterPro"/>
</dbReference>
<feature type="compositionally biased region" description="Polar residues" evidence="7">
    <location>
        <begin position="331"/>
        <end position="342"/>
    </location>
</feature>
<sequence>MACALKATFTRYKPHLSMIQTQVGAAIVYFLTEAAFNQGLNPYVYVTYRLLIGGLIMIPFAYFLEKKSRPKLTLALFLELVFLSFLGGGLTYNLFFLSLKFTSPAFVSSVFNTVPSLTFVMAILLRMEIVNVKSPRGRAKILGTLISLAGVMVITFYKGPALKSLWEAPIHMKRQHSVHEKRVLGPILSVSSCLVVSSYFIMQAHTLKKYPAQLSLSAWINCIGGVQSAVFAVSLQHKPAAWSIRMFDISFWAILYCGISTALATFFMVWCVKVKGPVFAAMFSPLQTITVVVSAYFLLGEKLYTGSILGAVSVIIGLYVLLWGKERDQSYSNSQHQSSLPSDETIAADKTEEANLAEKEEP</sequence>
<evidence type="ECO:0000256" key="2">
    <source>
        <dbReference type="ARBA" id="ARBA00007635"/>
    </source>
</evidence>
<feature type="domain" description="EamA" evidence="8">
    <location>
        <begin position="23"/>
        <end position="155"/>
    </location>
</feature>
<evidence type="ECO:0000256" key="7">
    <source>
        <dbReference type="SAM" id="MobiDB-lite"/>
    </source>
</evidence>
<dbReference type="GO" id="GO:0016020">
    <property type="term" value="C:membrane"/>
    <property type="evidence" value="ECO:0007669"/>
    <property type="project" value="UniProtKB-SubCell"/>
</dbReference>
<comment type="similarity">
    <text evidence="2 6">Belongs to the drug/metabolite transporter (DMT) superfamily. Plant drug/metabolite exporter (P-DME) (TC 2.A.7.4) family.</text>
</comment>
<evidence type="ECO:0000256" key="3">
    <source>
        <dbReference type="ARBA" id="ARBA00022692"/>
    </source>
</evidence>
<protein>
    <recommendedName>
        <fullName evidence="6">WAT1-related protein</fullName>
    </recommendedName>
</protein>
<evidence type="ECO:0000256" key="1">
    <source>
        <dbReference type="ARBA" id="ARBA00004141"/>
    </source>
</evidence>
<feature type="transmembrane region" description="Helical" evidence="6">
    <location>
        <begin position="304"/>
        <end position="324"/>
    </location>
</feature>
<evidence type="ECO:0000259" key="8">
    <source>
        <dbReference type="Pfam" id="PF00892"/>
    </source>
</evidence>
<feature type="transmembrane region" description="Helical" evidence="6">
    <location>
        <begin position="105"/>
        <end position="127"/>
    </location>
</feature>
<comment type="caution">
    <text evidence="9">The sequence shown here is derived from an EMBL/GenBank/DDBJ whole genome shotgun (WGS) entry which is preliminary data.</text>
</comment>
<comment type="subcellular location">
    <subcellularLocation>
        <location evidence="1 6">Membrane</location>
        <topology evidence="1 6">Multi-pass membrane protein</topology>
    </subcellularLocation>
</comment>
<reference evidence="10" key="1">
    <citation type="submission" date="2013-09" db="EMBL/GenBank/DDBJ databases">
        <title>Corchorus olitorius genome sequencing.</title>
        <authorList>
            <person name="Alam M."/>
            <person name="Haque M.S."/>
            <person name="Islam M.S."/>
            <person name="Emdad E.M."/>
            <person name="Islam M.M."/>
            <person name="Ahmed B."/>
            <person name="Halim A."/>
            <person name="Hossen Q.M.M."/>
            <person name="Hossain M.Z."/>
            <person name="Ahmed R."/>
            <person name="Khan M.M."/>
            <person name="Islam R."/>
            <person name="Rashid M.M."/>
            <person name="Khan S.A."/>
            <person name="Rahman M.S."/>
            <person name="Alam M."/>
            <person name="Yahiya A.S."/>
            <person name="Khan M.S."/>
            <person name="Azam M.S."/>
            <person name="Haque T."/>
            <person name="Lashkar M.Z.H."/>
            <person name="Akhand A.I."/>
            <person name="Morshed G."/>
            <person name="Roy S."/>
            <person name="Uddin K.S."/>
            <person name="Rabeya T."/>
            <person name="Hossain A.S."/>
            <person name="Chowdhury A."/>
            <person name="Snigdha A.R."/>
            <person name="Mortoza M.S."/>
            <person name="Matin S.A."/>
            <person name="Hoque S.M.E."/>
            <person name="Islam M.K."/>
            <person name="Roy D.K."/>
            <person name="Haider R."/>
            <person name="Moosa M.M."/>
            <person name="Elias S.M."/>
            <person name="Hasan A.M."/>
            <person name="Jahan S."/>
            <person name="Shafiuddin M."/>
            <person name="Mahmood N."/>
            <person name="Shommy N.S."/>
        </authorList>
    </citation>
    <scope>NUCLEOTIDE SEQUENCE [LARGE SCALE GENOMIC DNA]</scope>
    <source>
        <strain evidence="10">cv. O-4</strain>
    </source>
</reference>
<organism evidence="9 10">
    <name type="scientific">Corchorus olitorius</name>
    <dbReference type="NCBI Taxonomy" id="93759"/>
    <lineage>
        <taxon>Eukaryota</taxon>
        <taxon>Viridiplantae</taxon>
        <taxon>Streptophyta</taxon>
        <taxon>Embryophyta</taxon>
        <taxon>Tracheophyta</taxon>
        <taxon>Spermatophyta</taxon>
        <taxon>Magnoliopsida</taxon>
        <taxon>eudicotyledons</taxon>
        <taxon>Gunneridae</taxon>
        <taxon>Pentapetalae</taxon>
        <taxon>rosids</taxon>
        <taxon>malvids</taxon>
        <taxon>Malvales</taxon>
        <taxon>Malvaceae</taxon>
        <taxon>Grewioideae</taxon>
        <taxon>Apeibeae</taxon>
        <taxon>Corchorus</taxon>
    </lineage>
</organism>
<dbReference type="InterPro" id="IPR037185">
    <property type="entry name" value="EmrE-like"/>
</dbReference>
<evidence type="ECO:0000256" key="5">
    <source>
        <dbReference type="ARBA" id="ARBA00023136"/>
    </source>
</evidence>
<accession>A0A1R3KRM6</accession>
<dbReference type="SUPFAM" id="SSF103481">
    <property type="entry name" value="Multidrug resistance efflux transporter EmrE"/>
    <property type="match status" value="2"/>
</dbReference>